<proteinExistence type="predicted"/>
<evidence type="ECO:0000313" key="6">
    <source>
        <dbReference type="Proteomes" id="UP001183619"/>
    </source>
</evidence>
<name>A0ABU2BA41_9CORY</name>
<dbReference type="Pfam" id="PF01757">
    <property type="entry name" value="Acyl_transf_3"/>
    <property type="match status" value="1"/>
</dbReference>
<comment type="caution">
    <text evidence="5">The sequence shown here is derived from an EMBL/GenBank/DDBJ whole genome shotgun (WGS) entry which is preliminary data.</text>
</comment>
<dbReference type="Pfam" id="PF19040">
    <property type="entry name" value="SGNH"/>
    <property type="match status" value="1"/>
</dbReference>
<evidence type="ECO:0000313" key="5">
    <source>
        <dbReference type="EMBL" id="MDR7354854.1"/>
    </source>
</evidence>
<feature type="transmembrane region" description="Helical" evidence="2">
    <location>
        <begin position="147"/>
        <end position="165"/>
    </location>
</feature>
<feature type="domain" description="SGNH" evidence="4">
    <location>
        <begin position="468"/>
        <end position="685"/>
    </location>
</feature>
<dbReference type="InterPro" id="IPR043968">
    <property type="entry name" value="SGNH"/>
</dbReference>
<keyword evidence="2" id="KW-1133">Transmembrane helix</keyword>
<evidence type="ECO:0000256" key="1">
    <source>
        <dbReference type="SAM" id="MobiDB-lite"/>
    </source>
</evidence>
<evidence type="ECO:0000256" key="2">
    <source>
        <dbReference type="SAM" id="Phobius"/>
    </source>
</evidence>
<feature type="transmembrane region" description="Helical" evidence="2">
    <location>
        <begin position="300"/>
        <end position="319"/>
    </location>
</feature>
<gene>
    <name evidence="5" type="ORF">J2S37_001392</name>
</gene>
<feature type="transmembrane region" description="Helical" evidence="2">
    <location>
        <begin position="40"/>
        <end position="58"/>
    </location>
</feature>
<evidence type="ECO:0000259" key="3">
    <source>
        <dbReference type="Pfam" id="PF01757"/>
    </source>
</evidence>
<feature type="region of interest" description="Disordered" evidence="1">
    <location>
        <begin position="703"/>
        <end position="761"/>
    </location>
</feature>
<sequence>MEQLTASKYRYDLDGLRGLAIAFVVIFHVFVGRVSGGVDVFLLLSGYFFLGAQLRYAVRETADPNPLWPLWRTIRRLVPSLALTVGATAAAVYFLTPELRNLNLARQFEAAMGYFLNWEIAAQGAAYSAAQSQVSPLQHLWSMAVQGQFYLFAITLGSVVAWWARRRRRYAKSVSPARLAGPLLILLTAASFGYAWYLSMNDQLLNYYSTFSRFWELCLGAVLALYASRVSLPAQLRAACGIVGVLMVLSTGLLFDGATLFPGPATLYPIGGAVLVVLSGGAGVRWLASPWMRWLGRIAYPLYLWHWPLLIISTVYLNLHNPTLVLGVCVIAASVILAELTHRCVEEPLKQHGKRPVAGERRCATALQQVRVNMAARGRAFGGLVVALVVISTLYVPLLWRAEVAALADVRLDPVRYPGVAATSMSRVPAAEPMPDPYLLADLVSPAWSDGCMSLLHDDPKKLAVDFADSDCIYGDRQAETLMVMVGGSHAEQWMAPLDKLGKQHGFKIIPLVRQGCPAFVEEKDRVFSEDCKQFNQVMIKRLEKLNPDLVFSTATRPLLEAGRFLDEVPKSYVTLWDYLAQRNIAFVGVRDNPWFLNPDGTGQMVSQCFAETGDISQCGRLKEHVYAPVNPAAKYQKRPDFVAVDTADWFCPVDTCPPVIGNIYVYRDGNHMGDDFALTLAPLLWEQMRPVVELVKHNTRVTTPHSMAPSSAPSAPPSTTSSSSSSTTAQPTPASPSVVATSSPQPTPVQSYSLPEWDREALPNKENQWVLRHHPRLEPPH</sequence>
<reference evidence="5 6" key="1">
    <citation type="submission" date="2023-07" db="EMBL/GenBank/DDBJ databases">
        <title>Sequencing the genomes of 1000 actinobacteria strains.</title>
        <authorList>
            <person name="Klenk H.-P."/>
        </authorList>
    </citation>
    <scope>NUCLEOTIDE SEQUENCE [LARGE SCALE GENOMIC DNA]</scope>
    <source>
        <strain evidence="5 6">DSM 44508</strain>
    </source>
</reference>
<keyword evidence="6" id="KW-1185">Reference proteome</keyword>
<feature type="transmembrane region" description="Helical" evidence="2">
    <location>
        <begin position="16"/>
        <end position="34"/>
    </location>
</feature>
<dbReference type="PANTHER" id="PTHR23028:SF53">
    <property type="entry name" value="ACYL_TRANSF_3 DOMAIN-CONTAINING PROTEIN"/>
    <property type="match status" value="1"/>
</dbReference>
<protein>
    <submittedName>
        <fullName evidence="5">Peptidoglycan/LPS O-acetylase OafA/YrhL</fullName>
    </submittedName>
</protein>
<organism evidence="5 6">
    <name type="scientific">Corynebacterium felinum</name>
    <dbReference type="NCBI Taxonomy" id="131318"/>
    <lineage>
        <taxon>Bacteria</taxon>
        <taxon>Bacillati</taxon>
        <taxon>Actinomycetota</taxon>
        <taxon>Actinomycetes</taxon>
        <taxon>Mycobacteriales</taxon>
        <taxon>Corynebacteriaceae</taxon>
        <taxon>Corynebacterium</taxon>
    </lineage>
</organism>
<feature type="domain" description="Acyltransferase 3" evidence="3">
    <location>
        <begin position="11"/>
        <end position="338"/>
    </location>
</feature>
<feature type="transmembrane region" description="Helical" evidence="2">
    <location>
        <begin position="267"/>
        <end position="288"/>
    </location>
</feature>
<dbReference type="PANTHER" id="PTHR23028">
    <property type="entry name" value="ACETYLTRANSFERASE"/>
    <property type="match status" value="1"/>
</dbReference>
<keyword evidence="2" id="KW-0472">Membrane</keyword>
<feature type="transmembrane region" description="Helical" evidence="2">
    <location>
        <begin position="177"/>
        <end position="199"/>
    </location>
</feature>
<dbReference type="Proteomes" id="UP001183619">
    <property type="component" value="Unassembled WGS sequence"/>
</dbReference>
<feature type="transmembrane region" description="Helical" evidence="2">
    <location>
        <begin position="205"/>
        <end position="226"/>
    </location>
</feature>
<evidence type="ECO:0000259" key="4">
    <source>
        <dbReference type="Pfam" id="PF19040"/>
    </source>
</evidence>
<feature type="transmembrane region" description="Helical" evidence="2">
    <location>
        <begin position="78"/>
        <end position="96"/>
    </location>
</feature>
<dbReference type="EMBL" id="JAVDYF010000001">
    <property type="protein sequence ID" value="MDR7354854.1"/>
    <property type="molecule type" value="Genomic_DNA"/>
</dbReference>
<feature type="transmembrane region" description="Helical" evidence="2">
    <location>
        <begin position="380"/>
        <end position="400"/>
    </location>
</feature>
<accession>A0ABU2BA41</accession>
<feature type="compositionally biased region" description="Low complexity" evidence="1">
    <location>
        <begin position="703"/>
        <end position="745"/>
    </location>
</feature>
<keyword evidence="2" id="KW-0812">Transmembrane</keyword>
<feature type="transmembrane region" description="Helical" evidence="2">
    <location>
        <begin position="325"/>
        <end position="345"/>
    </location>
</feature>
<dbReference type="RefSeq" id="WP_277103894.1">
    <property type="nucleotide sequence ID" value="NZ_BAAAJS010000027.1"/>
</dbReference>
<dbReference type="InterPro" id="IPR050879">
    <property type="entry name" value="Acyltransferase_3"/>
</dbReference>
<feature type="transmembrane region" description="Helical" evidence="2">
    <location>
        <begin position="238"/>
        <end position="255"/>
    </location>
</feature>
<dbReference type="InterPro" id="IPR002656">
    <property type="entry name" value="Acyl_transf_3_dom"/>
</dbReference>